<dbReference type="PROSITE" id="PS51257">
    <property type="entry name" value="PROKAR_LIPOPROTEIN"/>
    <property type="match status" value="1"/>
</dbReference>
<evidence type="ECO:0000256" key="2">
    <source>
        <dbReference type="SAM" id="SignalP"/>
    </source>
</evidence>
<keyword evidence="4" id="KW-1185">Reference proteome</keyword>
<protein>
    <submittedName>
        <fullName evidence="3">Uncharacterized protein</fullName>
    </submittedName>
</protein>
<comment type="caution">
    <text evidence="3">The sequence shown here is derived from an EMBL/GenBank/DDBJ whole genome shotgun (WGS) entry which is preliminary data.</text>
</comment>
<feature type="chain" id="PRO_5039418172" evidence="2">
    <location>
        <begin position="21"/>
        <end position="270"/>
    </location>
</feature>
<dbReference type="PATRIC" id="fig|1341156.4.peg.588"/>
<accession>A0A011W236</accession>
<evidence type="ECO:0000313" key="4">
    <source>
        <dbReference type="Proteomes" id="UP000021369"/>
    </source>
</evidence>
<feature type="compositionally biased region" description="Acidic residues" evidence="1">
    <location>
        <begin position="47"/>
        <end position="81"/>
    </location>
</feature>
<dbReference type="RefSeq" id="WP_037284020.1">
    <property type="nucleotide sequence ID" value="NZ_JEOB01000001.1"/>
</dbReference>
<sequence>MNKRILAAALALTMSACICGCSESEKTTADRSVSPKETVSGEKGNDIDDVVTDDETTDTETTAEESAVTDEETVADPNAEQEDGIHILKCSQRFAALDDKNGFYFEVELSPTEADSGINVALYDDKGEKVADMLDDGSGKPDKTAGDNIYSCFFKPKSKKAATYDLTAKIGAIETDSVRVRLYDELDNDDFDKLRKVTDDFMKIDAKYRDNTGIIPDDKKEAALKEASALAQKMFDNGEVIELSIDQNHGIITIWLDSYLPYIYNIDTLE</sequence>
<dbReference type="Proteomes" id="UP000021369">
    <property type="component" value="Unassembled WGS sequence"/>
</dbReference>
<evidence type="ECO:0000256" key="1">
    <source>
        <dbReference type="SAM" id="MobiDB-lite"/>
    </source>
</evidence>
<dbReference type="OrthoDB" id="1818928at2"/>
<name>A0A011W236_RUMAL</name>
<keyword evidence="2" id="KW-0732">Signal</keyword>
<organism evidence="3 4">
    <name type="scientific">Ruminococcus albus SY3</name>
    <dbReference type="NCBI Taxonomy" id="1341156"/>
    <lineage>
        <taxon>Bacteria</taxon>
        <taxon>Bacillati</taxon>
        <taxon>Bacillota</taxon>
        <taxon>Clostridia</taxon>
        <taxon>Eubacteriales</taxon>
        <taxon>Oscillospiraceae</taxon>
        <taxon>Ruminococcus</taxon>
    </lineage>
</organism>
<feature type="region of interest" description="Disordered" evidence="1">
    <location>
        <begin position="26"/>
        <end position="81"/>
    </location>
</feature>
<dbReference type="EMBL" id="JEOB01000001">
    <property type="protein sequence ID" value="EXM40888.1"/>
    <property type="molecule type" value="Genomic_DNA"/>
</dbReference>
<gene>
    <name evidence="3" type="ORF">RASY3_00255</name>
</gene>
<proteinExistence type="predicted"/>
<reference evidence="3 4" key="1">
    <citation type="submission" date="2013-06" db="EMBL/GenBank/DDBJ databases">
        <title>Rumen cellulosomics: divergent fiber-degrading strategies revealed by comparative genome-wide analysis of six Ruminococcal strains.</title>
        <authorList>
            <person name="Dassa B."/>
            <person name="Borovok I."/>
            <person name="Lamed R."/>
            <person name="Flint H."/>
            <person name="Yeoman C.J."/>
            <person name="White B."/>
            <person name="Bayer E.A."/>
        </authorList>
    </citation>
    <scope>NUCLEOTIDE SEQUENCE [LARGE SCALE GENOMIC DNA]</scope>
    <source>
        <strain evidence="3 4">SY3</strain>
    </source>
</reference>
<feature type="signal peptide" evidence="2">
    <location>
        <begin position="1"/>
        <end position="20"/>
    </location>
</feature>
<dbReference type="AlphaFoldDB" id="A0A011W236"/>
<evidence type="ECO:0000313" key="3">
    <source>
        <dbReference type="EMBL" id="EXM40888.1"/>
    </source>
</evidence>